<proteinExistence type="predicted"/>
<organism evidence="1 2">
    <name type="scientific">Catharanthus roseus</name>
    <name type="common">Madagascar periwinkle</name>
    <name type="synonym">Vinca rosea</name>
    <dbReference type="NCBI Taxonomy" id="4058"/>
    <lineage>
        <taxon>Eukaryota</taxon>
        <taxon>Viridiplantae</taxon>
        <taxon>Streptophyta</taxon>
        <taxon>Embryophyta</taxon>
        <taxon>Tracheophyta</taxon>
        <taxon>Spermatophyta</taxon>
        <taxon>Magnoliopsida</taxon>
        <taxon>eudicotyledons</taxon>
        <taxon>Gunneridae</taxon>
        <taxon>Pentapetalae</taxon>
        <taxon>asterids</taxon>
        <taxon>lamiids</taxon>
        <taxon>Gentianales</taxon>
        <taxon>Apocynaceae</taxon>
        <taxon>Rauvolfioideae</taxon>
        <taxon>Vinceae</taxon>
        <taxon>Catharanthinae</taxon>
        <taxon>Catharanthus</taxon>
    </lineage>
</organism>
<sequence length="118" mass="13511">MIEEEGRKGILLLKLIIKKVQTQLQLSQSRRSEQDGGRKENILLPEDVKEGHFAVLAVNNEKPQRFLVELQFLSNPAFLRLLKRAEEEYGFGQKGVLAVPCQPEELQKILQQKIGKEC</sequence>
<dbReference type="EMBL" id="CM044705">
    <property type="protein sequence ID" value="KAI5665266.1"/>
    <property type="molecule type" value="Genomic_DNA"/>
</dbReference>
<reference evidence="2" key="1">
    <citation type="journal article" date="2023" name="Nat. Plants">
        <title>Single-cell RNA sequencing provides a high-resolution roadmap for understanding the multicellular compartmentation of specialized metabolism.</title>
        <authorList>
            <person name="Sun S."/>
            <person name="Shen X."/>
            <person name="Li Y."/>
            <person name="Li Y."/>
            <person name="Wang S."/>
            <person name="Li R."/>
            <person name="Zhang H."/>
            <person name="Shen G."/>
            <person name="Guo B."/>
            <person name="Wei J."/>
            <person name="Xu J."/>
            <person name="St-Pierre B."/>
            <person name="Chen S."/>
            <person name="Sun C."/>
        </authorList>
    </citation>
    <scope>NUCLEOTIDE SEQUENCE [LARGE SCALE GENOMIC DNA]</scope>
</reference>
<evidence type="ECO:0000313" key="2">
    <source>
        <dbReference type="Proteomes" id="UP001060085"/>
    </source>
</evidence>
<dbReference type="Proteomes" id="UP001060085">
    <property type="component" value="Linkage Group LG05"/>
</dbReference>
<comment type="caution">
    <text evidence="1">The sequence shown here is derived from an EMBL/GenBank/DDBJ whole genome shotgun (WGS) entry which is preliminary data.</text>
</comment>
<accession>A0ACC0B0D2</accession>
<name>A0ACC0B0D2_CATRO</name>
<evidence type="ECO:0000313" key="1">
    <source>
        <dbReference type="EMBL" id="KAI5665266.1"/>
    </source>
</evidence>
<gene>
    <name evidence="1" type="ORF">M9H77_24589</name>
</gene>
<keyword evidence="2" id="KW-1185">Reference proteome</keyword>
<protein>
    <submittedName>
        <fullName evidence="1">Uncharacterized protein</fullName>
    </submittedName>
</protein>